<name>A0ABW4N684_9CAUL</name>
<dbReference type="SUPFAM" id="SSF52833">
    <property type="entry name" value="Thioredoxin-like"/>
    <property type="match status" value="1"/>
</dbReference>
<reference evidence="3" key="1">
    <citation type="journal article" date="2019" name="Int. J. Syst. Evol. Microbiol.">
        <title>The Global Catalogue of Microorganisms (GCM) 10K type strain sequencing project: providing services to taxonomists for standard genome sequencing and annotation.</title>
        <authorList>
            <consortium name="The Broad Institute Genomics Platform"/>
            <consortium name="The Broad Institute Genome Sequencing Center for Infectious Disease"/>
            <person name="Wu L."/>
            <person name="Ma J."/>
        </authorList>
    </citation>
    <scope>NUCLEOTIDE SEQUENCE [LARGE SCALE GENOMIC DNA]</scope>
    <source>
        <strain evidence="3">DFY28</strain>
    </source>
</reference>
<keyword evidence="3" id="KW-1185">Reference proteome</keyword>
<sequence length="99" mass="10395">MAGAPAPPLDLRLYVAGDSAGARRARENLQRLRTHLPAGSAVEVVDVLVEPGLAEAAGILATPTLSDDGHDPPRRIVGDLSDLDRVMDFFGLAPREAGE</sequence>
<proteinExistence type="predicted"/>
<dbReference type="Proteomes" id="UP001597237">
    <property type="component" value="Unassembled WGS sequence"/>
</dbReference>
<evidence type="ECO:0000259" key="1">
    <source>
        <dbReference type="SMART" id="SM01248"/>
    </source>
</evidence>
<evidence type="ECO:0000313" key="2">
    <source>
        <dbReference type="EMBL" id="MFD1785509.1"/>
    </source>
</evidence>
<gene>
    <name evidence="2" type="ORF">ACFSC0_19070</name>
</gene>
<dbReference type="RefSeq" id="WP_377281569.1">
    <property type="nucleotide sequence ID" value="NZ_JBHRSI010000004.1"/>
</dbReference>
<dbReference type="Pfam" id="PF07689">
    <property type="entry name" value="KaiB"/>
    <property type="match status" value="1"/>
</dbReference>
<dbReference type="PANTHER" id="PTHR41709:SF2">
    <property type="entry name" value="CIRCADIAN CLOCK PROTEIN KAIB2"/>
    <property type="match status" value="1"/>
</dbReference>
<dbReference type="InterPro" id="IPR036249">
    <property type="entry name" value="Thioredoxin-like_sf"/>
</dbReference>
<feature type="domain" description="KaiB" evidence="1">
    <location>
        <begin position="12"/>
        <end position="92"/>
    </location>
</feature>
<dbReference type="Gene3D" id="3.40.30.10">
    <property type="entry name" value="Glutaredoxin"/>
    <property type="match status" value="1"/>
</dbReference>
<dbReference type="SMART" id="SM01248">
    <property type="entry name" value="KaiB"/>
    <property type="match status" value="1"/>
</dbReference>
<organism evidence="2 3">
    <name type="scientific">Phenylobacterium terrae</name>
    <dbReference type="NCBI Taxonomy" id="2665495"/>
    <lineage>
        <taxon>Bacteria</taxon>
        <taxon>Pseudomonadati</taxon>
        <taxon>Pseudomonadota</taxon>
        <taxon>Alphaproteobacteria</taxon>
        <taxon>Caulobacterales</taxon>
        <taxon>Caulobacteraceae</taxon>
        <taxon>Phenylobacterium</taxon>
    </lineage>
</organism>
<accession>A0ABW4N684</accession>
<dbReference type="EMBL" id="JBHUEY010000006">
    <property type="protein sequence ID" value="MFD1785509.1"/>
    <property type="molecule type" value="Genomic_DNA"/>
</dbReference>
<evidence type="ECO:0000313" key="3">
    <source>
        <dbReference type="Proteomes" id="UP001597237"/>
    </source>
</evidence>
<dbReference type="InterPro" id="IPR039022">
    <property type="entry name" value="KaiB-like"/>
</dbReference>
<comment type="caution">
    <text evidence="2">The sequence shown here is derived from an EMBL/GenBank/DDBJ whole genome shotgun (WGS) entry which is preliminary data.</text>
</comment>
<protein>
    <submittedName>
        <fullName evidence="2">Circadian clock KaiB family protein</fullName>
    </submittedName>
</protein>
<dbReference type="InterPro" id="IPR011649">
    <property type="entry name" value="KaiB_domain"/>
</dbReference>
<dbReference type="PANTHER" id="PTHR41709">
    <property type="entry name" value="KAIB-LIKE PROTEIN 1"/>
    <property type="match status" value="1"/>
</dbReference>